<feature type="compositionally biased region" description="Basic residues" evidence="1">
    <location>
        <begin position="51"/>
        <end position="65"/>
    </location>
</feature>
<protein>
    <submittedName>
        <fullName evidence="2">Uncharacterized protein</fullName>
    </submittedName>
</protein>
<dbReference type="RefSeq" id="WP_093517106.1">
    <property type="nucleotide sequence ID" value="NZ_FOSK01000001.1"/>
</dbReference>
<organism evidence="2 3">
    <name type="scientific">Pseudovibrio ascidiaceicola</name>
    <dbReference type="NCBI Taxonomy" id="285279"/>
    <lineage>
        <taxon>Bacteria</taxon>
        <taxon>Pseudomonadati</taxon>
        <taxon>Pseudomonadota</taxon>
        <taxon>Alphaproteobacteria</taxon>
        <taxon>Hyphomicrobiales</taxon>
        <taxon>Stappiaceae</taxon>
        <taxon>Pseudovibrio</taxon>
    </lineage>
</organism>
<evidence type="ECO:0000256" key="1">
    <source>
        <dbReference type="SAM" id="MobiDB-lite"/>
    </source>
</evidence>
<comment type="caution">
    <text evidence="2">The sequence shown here is derived from an EMBL/GenBank/DDBJ whole genome shotgun (WGS) entry which is preliminary data.</text>
</comment>
<evidence type="ECO:0000313" key="2">
    <source>
        <dbReference type="EMBL" id="SFK02701.1"/>
    </source>
</evidence>
<sequence>MRLKLLAAAVIAGSLGYTSQIDFNELPTGVALLFSVGKANAQNAQINQSRRVARRTSRRTSRRTNYRQSISGCSPYNSYYNCGGVYYRPVLQNGVTVYVVVNP</sequence>
<dbReference type="EMBL" id="FOSK01000001">
    <property type="protein sequence ID" value="SFK02701.1"/>
    <property type="molecule type" value="Genomic_DNA"/>
</dbReference>
<accession>A0A1I3W8C5</accession>
<keyword evidence="3" id="KW-1185">Reference proteome</keyword>
<evidence type="ECO:0000313" key="3">
    <source>
        <dbReference type="Proteomes" id="UP000199598"/>
    </source>
</evidence>
<proteinExistence type="predicted"/>
<reference evidence="2 3" key="1">
    <citation type="submission" date="2016-10" db="EMBL/GenBank/DDBJ databases">
        <authorList>
            <person name="Varghese N."/>
            <person name="Submissions S."/>
        </authorList>
    </citation>
    <scope>NUCLEOTIDE SEQUENCE [LARGE SCALE GENOMIC DNA]</scope>
    <source>
        <strain evidence="2 3">DSM 16392</strain>
    </source>
</reference>
<gene>
    <name evidence="2" type="ORF">SAMN04488518_101828</name>
</gene>
<feature type="region of interest" description="Disordered" evidence="1">
    <location>
        <begin position="47"/>
        <end position="66"/>
    </location>
</feature>
<name>A0A1I3W8C5_9HYPH</name>
<dbReference type="Proteomes" id="UP000199598">
    <property type="component" value="Unassembled WGS sequence"/>
</dbReference>